<reference evidence="4 5" key="1">
    <citation type="submission" date="2017-06" db="EMBL/GenBank/DDBJ databases">
        <authorList>
            <person name="Kim H.J."/>
            <person name="Triplett B.A."/>
        </authorList>
    </citation>
    <scope>NUCLEOTIDE SEQUENCE [LARGE SCALE GENOMIC DNA]</scope>
    <source>
        <strain evidence="4 5">U15</strain>
    </source>
</reference>
<dbReference type="SUPFAM" id="SSF55073">
    <property type="entry name" value="Nucleotide cyclase"/>
    <property type="match status" value="1"/>
</dbReference>
<evidence type="ECO:0000256" key="1">
    <source>
        <dbReference type="SAM" id="Phobius"/>
    </source>
</evidence>
<dbReference type="CDD" id="cd12914">
    <property type="entry name" value="PDC1_DGC_like"/>
    <property type="match status" value="1"/>
</dbReference>
<feature type="domain" description="GGDEF" evidence="3">
    <location>
        <begin position="493"/>
        <end position="627"/>
    </location>
</feature>
<dbReference type="InterPro" id="IPR043128">
    <property type="entry name" value="Rev_trsase/Diguanyl_cyclase"/>
</dbReference>
<dbReference type="InterPro" id="IPR000160">
    <property type="entry name" value="GGDEF_dom"/>
</dbReference>
<keyword evidence="1" id="KW-1133">Transmembrane helix</keyword>
<feature type="transmembrane region" description="Helical" evidence="1">
    <location>
        <begin position="25"/>
        <end position="46"/>
    </location>
</feature>
<dbReference type="Gene3D" id="3.30.70.270">
    <property type="match status" value="1"/>
</dbReference>
<dbReference type="Pfam" id="PF00563">
    <property type="entry name" value="EAL"/>
    <property type="match status" value="1"/>
</dbReference>
<dbReference type="InterPro" id="IPR001633">
    <property type="entry name" value="EAL_dom"/>
</dbReference>
<keyword evidence="1" id="KW-0812">Transmembrane</keyword>
<feature type="transmembrane region" description="Helical" evidence="1">
    <location>
        <begin position="300"/>
        <end position="327"/>
    </location>
</feature>
<dbReference type="SMART" id="SM00052">
    <property type="entry name" value="EAL"/>
    <property type="match status" value="1"/>
</dbReference>
<dbReference type="PROSITE" id="PS50887">
    <property type="entry name" value="GGDEF"/>
    <property type="match status" value="1"/>
</dbReference>
<name>A0A239EWH5_9BURK</name>
<dbReference type="InterPro" id="IPR035965">
    <property type="entry name" value="PAS-like_dom_sf"/>
</dbReference>
<dbReference type="SUPFAM" id="SSF141868">
    <property type="entry name" value="EAL domain-like"/>
    <property type="match status" value="1"/>
</dbReference>
<keyword evidence="5" id="KW-1185">Reference proteome</keyword>
<evidence type="ECO:0000313" key="5">
    <source>
        <dbReference type="Proteomes" id="UP000198284"/>
    </source>
</evidence>
<evidence type="ECO:0000313" key="4">
    <source>
        <dbReference type="EMBL" id="SNS48252.1"/>
    </source>
</evidence>
<dbReference type="InterPro" id="IPR035919">
    <property type="entry name" value="EAL_sf"/>
</dbReference>
<proteinExistence type="predicted"/>
<dbReference type="PROSITE" id="PS50883">
    <property type="entry name" value="EAL"/>
    <property type="match status" value="1"/>
</dbReference>
<dbReference type="PANTHER" id="PTHR44757:SF2">
    <property type="entry name" value="BIOFILM ARCHITECTURE MAINTENANCE PROTEIN MBAA"/>
    <property type="match status" value="1"/>
</dbReference>
<evidence type="ECO:0000259" key="2">
    <source>
        <dbReference type="PROSITE" id="PS50883"/>
    </source>
</evidence>
<accession>A0A239EWH5</accession>
<dbReference type="SUPFAM" id="SSF55785">
    <property type="entry name" value="PYP-like sensor domain (PAS domain)"/>
    <property type="match status" value="1"/>
</dbReference>
<dbReference type="CDD" id="cd12915">
    <property type="entry name" value="PDC2_DGC_like"/>
    <property type="match status" value="1"/>
</dbReference>
<dbReference type="Proteomes" id="UP000198284">
    <property type="component" value="Unassembled WGS sequence"/>
</dbReference>
<dbReference type="EMBL" id="FZOT01000003">
    <property type="protein sequence ID" value="SNS48252.1"/>
    <property type="molecule type" value="Genomic_DNA"/>
</dbReference>
<dbReference type="FunFam" id="3.20.20.450:FF:000001">
    <property type="entry name" value="Cyclic di-GMP phosphodiesterase yahA"/>
    <property type="match status" value="1"/>
</dbReference>
<protein>
    <submittedName>
        <fullName evidence="4">Diguanylate cyclase (GGDEF) domain-containing protein</fullName>
    </submittedName>
</protein>
<dbReference type="Pfam" id="PF00990">
    <property type="entry name" value="GGDEF"/>
    <property type="match status" value="1"/>
</dbReference>
<dbReference type="AlphaFoldDB" id="A0A239EWH5"/>
<dbReference type="Gene3D" id="3.20.20.450">
    <property type="entry name" value="EAL domain"/>
    <property type="match status" value="1"/>
</dbReference>
<dbReference type="SMART" id="SM00267">
    <property type="entry name" value="GGDEF"/>
    <property type="match status" value="1"/>
</dbReference>
<dbReference type="Gene3D" id="3.30.450.20">
    <property type="entry name" value="PAS domain"/>
    <property type="match status" value="3"/>
</dbReference>
<dbReference type="InterPro" id="IPR029787">
    <property type="entry name" value="Nucleotide_cyclase"/>
</dbReference>
<sequence>METQTQTSEVKSALTQLAFLKNSRWALMAWPLFCLAVALTIGYLCISRIDAERESVRAQAFREAQSLSRSYAEQLSHTVAHLDQITKSLAYYWEKSGGTLNLEEQAARGLYPTTIDFSLGVVNRDGDVVTGLLKRPQRVNLSDRPYFQAHKSGAVTGLHVHKIDHGRIVGKPVIIFSRALKDKQGKFDGIVYVGVAPEFLASFYDNASEGDNGGLALVTTSGEFLATKLGRNVRQHGNLVKDEVVFPKAQGVQVVAGSRFLDERSRIVAWNSLEDYPFVSVVAMAEEDLYASFDALRRDYMGIAVSAIAVMFLLAVVGCVFIGRLAWRKHQAAAISETYRLATEGAREGFFMIRSLQSSERQVTDFVIERCNEQGANMLGYQKYQLHEARFSQLYTGRAFERVMTTFRSALQKGFLEDEFPMLQGSDRRWMYRRIVRSDEGLAITLRDITDAKDHEQALHQMATVDSLTRLPNRNWLSQRLPEALEAAAASGKKVALLFIDLDDFKNVNNTRGHAAGDEVLRQASLRMQSILRYGDEVVRLGGDEFVVVLPGLEDAGDAVPVADRILDAFASPFSLSEGSEHVVYASAGLSVYPDDGPDMDSLLKHADTAMFAAKRAGKGRLSFYTPQLTEEIVNRTNNEQGLRHAIKSNQFIVHYQPRVNALTGELVSMEALVRWLHPTRGLVPPMEFIPLAEETGLIVEIGEIVLHQVCAQIVAWQQDGLPVVPISVNVSPRQFTDSDLEVEIATALTRFQVAPSMLELEITESCMLQDSAKVAEEIASLKALGIRVSVDDFGTGYSSLSQLQRLDLDVLKIDRSFTIELENGKHGVDFFRTIVSMAHVLDMQVVAEGVENPAQLRILQALGCDEIQGYFVSRPVPAEAASAFLQRKMLIDLQVLDAAIRTGTANP</sequence>
<dbReference type="NCBIfam" id="TIGR00254">
    <property type="entry name" value="GGDEF"/>
    <property type="match status" value="1"/>
</dbReference>
<organism evidence="4 5">
    <name type="scientific">Noviherbaspirillum humi</name>
    <dbReference type="NCBI Taxonomy" id="1688639"/>
    <lineage>
        <taxon>Bacteria</taxon>
        <taxon>Pseudomonadati</taxon>
        <taxon>Pseudomonadota</taxon>
        <taxon>Betaproteobacteria</taxon>
        <taxon>Burkholderiales</taxon>
        <taxon>Oxalobacteraceae</taxon>
        <taxon>Noviherbaspirillum</taxon>
    </lineage>
</organism>
<dbReference type="CDD" id="cd01949">
    <property type="entry name" value="GGDEF"/>
    <property type="match status" value="1"/>
</dbReference>
<dbReference type="PANTHER" id="PTHR44757">
    <property type="entry name" value="DIGUANYLATE CYCLASE DGCP"/>
    <property type="match status" value="1"/>
</dbReference>
<feature type="domain" description="EAL" evidence="2">
    <location>
        <begin position="636"/>
        <end position="890"/>
    </location>
</feature>
<evidence type="ECO:0000259" key="3">
    <source>
        <dbReference type="PROSITE" id="PS50887"/>
    </source>
</evidence>
<dbReference type="CDD" id="cd01948">
    <property type="entry name" value="EAL"/>
    <property type="match status" value="1"/>
</dbReference>
<keyword evidence="1" id="KW-0472">Membrane</keyword>
<gene>
    <name evidence="4" type="ORF">SAMN06265795_10323</name>
</gene>
<dbReference type="InterPro" id="IPR052155">
    <property type="entry name" value="Biofilm_reg_signaling"/>
</dbReference>